<keyword evidence="2" id="KW-1185">Reference proteome</keyword>
<dbReference type="AlphaFoldDB" id="A0AAN9LNK2"/>
<name>A0AAN9LNK2_CANGL</name>
<reference evidence="1 2" key="1">
    <citation type="submission" date="2024-01" db="EMBL/GenBank/DDBJ databases">
        <title>The genomes of 5 underutilized Papilionoideae crops provide insights into root nodulation and disease resistanc.</title>
        <authorList>
            <person name="Jiang F."/>
        </authorList>
    </citation>
    <scope>NUCLEOTIDE SEQUENCE [LARGE SCALE GENOMIC DNA]</scope>
    <source>
        <strain evidence="1">LVBAO_FW01</strain>
        <tissue evidence="1">Leaves</tissue>
    </source>
</reference>
<comment type="caution">
    <text evidence="1">The sequence shown here is derived from an EMBL/GenBank/DDBJ whole genome shotgun (WGS) entry which is preliminary data.</text>
</comment>
<gene>
    <name evidence="1" type="ORF">VNO77_20033</name>
</gene>
<evidence type="ECO:0000313" key="1">
    <source>
        <dbReference type="EMBL" id="KAK7339370.1"/>
    </source>
</evidence>
<proteinExistence type="predicted"/>
<protein>
    <submittedName>
        <fullName evidence="1">Uncharacterized protein</fullName>
    </submittedName>
</protein>
<organism evidence="1 2">
    <name type="scientific">Canavalia gladiata</name>
    <name type="common">Sword bean</name>
    <name type="synonym">Dolichos gladiatus</name>
    <dbReference type="NCBI Taxonomy" id="3824"/>
    <lineage>
        <taxon>Eukaryota</taxon>
        <taxon>Viridiplantae</taxon>
        <taxon>Streptophyta</taxon>
        <taxon>Embryophyta</taxon>
        <taxon>Tracheophyta</taxon>
        <taxon>Spermatophyta</taxon>
        <taxon>Magnoliopsida</taxon>
        <taxon>eudicotyledons</taxon>
        <taxon>Gunneridae</taxon>
        <taxon>Pentapetalae</taxon>
        <taxon>rosids</taxon>
        <taxon>fabids</taxon>
        <taxon>Fabales</taxon>
        <taxon>Fabaceae</taxon>
        <taxon>Papilionoideae</taxon>
        <taxon>50 kb inversion clade</taxon>
        <taxon>NPAAA clade</taxon>
        <taxon>indigoferoid/millettioid clade</taxon>
        <taxon>Phaseoleae</taxon>
        <taxon>Canavalia</taxon>
    </lineage>
</organism>
<accession>A0AAN9LNK2</accession>
<dbReference type="Proteomes" id="UP001367508">
    <property type="component" value="Unassembled WGS sequence"/>
</dbReference>
<evidence type="ECO:0000313" key="2">
    <source>
        <dbReference type="Proteomes" id="UP001367508"/>
    </source>
</evidence>
<sequence>MVTRYYALPWRLRPITMHLNYGDGAKKEVTEEKSKVEGTKEVERTMAALVYLKLSQVQSIRCMEALREHHVPKRMWGLVVGALARILNDPSSNPRSSNSVFHFSIYAPISFLALDLVMGPTDPMDLPEKTFTLVLPVGISASHRLFFLGWDILDILDQICWCS</sequence>
<dbReference type="EMBL" id="JAYMYQ010000004">
    <property type="protein sequence ID" value="KAK7339370.1"/>
    <property type="molecule type" value="Genomic_DNA"/>
</dbReference>